<reference evidence="2 3" key="1">
    <citation type="journal article" date="2016" name="Nat. Commun.">
        <title>Thousands of microbial genomes shed light on interconnected biogeochemical processes in an aquifer system.</title>
        <authorList>
            <person name="Anantharaman K."/>
            <person name="Brown C.T."/>
            <person name="Hug L.A."/>
            <person name="Sharon I."/>
            <person name="Castelle C.J."/>
            <person name="Probst A.J."/>
            <person name="Thomas B.C."/>
            <person name="Singh A."/>
            <person name="Wilkins M.J."/>
            <person name="Karaoz U."/>
            <person name="Brodie E.L."/>
            <person name="Williams K.H."/>
            <person name="Hubbard S.S."/>
            <person name="Banfield J.F."/>
        </authorList>
    </citation>
    <scope>NUCLEOTIDE SEQUENCE [LARGE SCALE GENOMIC DNA]</scope>
</reference>
<keyword evidence="1" id="KW-1133">Transmembrane helix</keyword>
<evidence type="ECO:0000313" key="3">
    <source>
        <dbReference type="Proteomes" id="UP000177276"/>
    </source>
</evidence>
<dbReference type="AlphaFoldDB" id="A0A1G2UTY6"/>
<dbReference type="InterPro" id="IPR012902">
    <property type="entry name" value="N_methyl_site"/>
</dbReference>
<accession>A0A1G2UTY6</accession>
<dbReference type="NCBIfam" id="TIGR02532">
    <property type="entry name" value="IV_pilin_GFxxxE"/>
    <property type="match status" value="1"/>
</dbReference>
<keyword evidence="1" id="KW-0812">Transmembrane</keyword>
<dbReference type="InterPro" id="IPR045584">
    <property type="entry name" value="Pilin-like"/>
</dbReference>
<evidence type="ECO:0000256" key="1">
    <source>
        <dbReference type="SAM" id="Phobius"/>
    </source>
</evidence>
<gene>
    <name evidence="2" type="ORF">A3G46_02360</name>
</gene>
<dbReference type="Proteomes" id="UP000177276">
    <property type="component" value="Unassembled WGS sequence"/>
</dbReference>
<organism evidence="2 3">
    <name type="scientific">Candidatus Zambryskibacteria bacterium RIFCSPLOWO2_12_FULL_39_16</name>
    <dbReference type="NCBI Taxonomy" id="1802775"/>
    <lineage>
        <taxon>Bacteria</taxon>
        <taxon>Candidatus Zambryskiibacteriota</taxon>
    </lineage>
</organism>
<keyword evidence="1" id="KW-0472">Membrane</keyword>
<dbReference type="Pfam" id="PF07963">
    <property type="entry name" value="N_methyl"/>
    <property type="match status" value="1"/>
</dbReference>
<feature type="transmembrane region" description="Helical" evidence="1">
    <location>
        <begin position="24"/>
        <end position="47"/>
    </location>
</feature>
<evidence type="ECO:0008006" key="4">
    <source>
        <dbReference type="Google" id="ProtNLM"/>
    </source>
</evidence>
<dbReference type="SUPFAM" id="SSF54523">
    <property type="entry name" value="Pili subunits"/>
    <property type="match status" value="1"/>
</dbReference>
<proteinExistence type="predicted"/>
<dbReference type="EMBL" id="MHWS01000003">
    <property type="protein sequence ID" value="OHB12836.1"/>
    <property type="molecule type" value="Genomic_DNA"/>
</dbReference>
<dbReference type="PROSITE" id="PS00409">
    <property type="entry name" value="PROKAR_NTER_METHYL"/>
    <property type="match status" value="1"/>
</dbReference>
<protein>
    <recommendedName>
        <fullName evidence="4">General secretion pathway GspH domain-containing protein</fullName>
    </recommendedName>
</protein>
<name>A0A1G2UTY6_9BACT</name>
<comment type="caution">
    <text evidence="2">The sequence shown here is derived from an EMBL/GenBank/DDBJ whole genome shotgun (WGS) entry which is preliminary data.</text>
</comment>
<evidence type="ECO:0000313" key="2">
    <source>
        <dbReference type="EMBL" id="OHB12836.1"/>
    </source>
</evidence>
<sequence>MKFSTHSKNKGLPSTTFGITKSGAGFTLIELIVVMAVATAVMTSVVIQQNVWNDRLAVNTQAYELVLMIRQAQIYALGVREDKAGTETDKFNIGYGVYFDTVNTRYIYFADRNGNLRYDSGEEIGSPIIFTRGVTIKDVCGSSMCIYTGGGSFRQANISFFRPNPGAIIKLLNNGGGNATNPPVTISLQSAGGKVYSVTVRTNGQVSVIQI</sequence>